<dbReference type="EMBL" id="CANHGI010000002">
    <property type="protein sequence ID" value="CAI5442701.1"/>
    <property type="molecule type" value="Genomic_DNA"/>
</dbReference>
<reference evidence="1" key="1">
    <citation type="submission" date="2022-11" db="EMBL/GenBank/DDBJ databases">
        <authorList>
            <person name="Kikuchi T."/>
        </authorList>
    </citation>
    <scope>NUCLEOTIDE SEQUENCE</scope>
    <source>
        <strain evidence="1">PS1010</strain>
    </source>
</reference>
<organism evidence="1 2">
    <name type="scientific">Caenorhabditis angaria</name>
    <dbReference type="NCBI Taxonomy" id="860376"/>
    <lineage>
        <taxon>Eukaryota</taxon>
        <taxon>Metazoa</taxon>
        <taxon>Ecdysozoa</taxon>
        <taxon>Nematoda</taxon>
        <taxon>Chromadorea</taxon>
        <taxon>Rhabditida</taxon>
        <taxon>Rhabditina</taxon>
        <taxon>Rhabditomorpha</taxon>
        <taxon>Rhabditoidea</taxon>
        <taxon>Rhabditidae</taxon>
        <taxon>Peloderinae</taxon>
        <taxon>Caenorhabditis</taxon>
    </lineage>
</organism>
<keyword evidence="2" id="KW-1185">Reference proteome</keyword>
<dbReference type="Proteomes" id="UP001152747">
    <property type="component" value="Unassembled WGS sequence"/>
</dbReference>
<protein>
    <submittedName>
        <fullName evidence="1">Uncharacterized protein</fullName>
    </submittedName>
</protein>
<dbReference type="OrthoDB" id="5783100at2759"/>
<sequence length="159" mass="18112">MNYLRIFRRSVGNLYVGSNVKQREQLGENYLEGTKVVAVKGSKNIKLVSKILEDQGATIQEFEFNFHHVREIEKAISTADVLIDGVQMGGSIEESQSQNNNLIVAQCDCDDPFSAMTAVARISMALFERQKNDYQAQRLIASDCLNYWKYLNQLNIRKN</sequence>
<proteinExistence type="predicted"/>
<evidence type="ECO:0000313" key="2">
    <source>
        <dbReference type="Proteomes" id="UP001152747"/>
    </source>
</evidence>
<accession>A0A9P1IEK4</accession>
<comment type="caution">
    <text evidence="1">The sequence shown here is derived from an EMBL/GenBank/DDBJ whole genome shotgun (WGS) entry which is preliminary data.</text>
</comment>
<dbReference type="AlphaFoldDB" id="A0A9P1IEK4"/>
<evidence type="ECO:0000313" key="1">
    <source>
        <dbReference type="EMBL" id="CAI5442701.1"/>
    </source>
</evidence>
<gene>
    <name evidence="1" type="ORF">CAMP_LOCUS5338</name>
</gene>
<name>A0A9P1IEK4_9PELO</name>